<keyword evidence="4" id="KW-1185">Reference proteome</keyword>
<dbReference type="InterPro" id="IPR036691">
    <property type="entry name" value="Endo/exonu/phosph_ase_sf"/>
</dbReference>
<comment type="caution">
    <text evidence="3">The sequence shown here is derived from an EMBL/GenBank/DDBJ whole genome shotgun (WGS) entry which is preliminary data.</text>
</comment>
<sequence length="309" mass="32700">MVGIMIWALVVPFALWALLRLTGADPHWLWTPLVAYTPYVLVVALVPLVVAAFLRRRAATAVAAASVLALGVAVLPRAFPGGGPAAGGEELRVLAVNLAFGQADAGEVVALVRRMRPHVLTLQELTPGALGRLDRAGLRTLLPHTVDRSAPRAGGSGLYAAGPLRELPVIEFGFRQARAVFTTPGGREVEVVSVHPCAPNPSAPVPCWAQGLDALPRAGGMPRVLAGDFNATLDHGRLRALLDSGYRDAADATGKGFEPTWPTRGDWEFLPRVAIDHVLASPELAVTGFSAHDVGGSDHRPVFASLRFR</sequence>
<dbReference type="SUPFAM" id="SSF56219">
    <property type="entry name" value="DNase I-like"/>
    <property type="match status" value="1"/>
</dbReference>
<reference evidence="4" key="1">
    <citation type="journal article" date="2019" name="Int. J. Syst. Evol. Microbiol.">
        <title>The Global Catalogue of Microorganisms (GCM) 10K type strain sequencing project: providing services to taxonomists for standard genome sequencing and annotation.</title>
        <authorList>
            <consortium name="The Broad Institute Genomics Platform"/>
            <consortium name="The Broad Institute Genome Sequencing Center for Infectious Disease"/>
            <person name="Wu L."/>
            <person name="Ma J."/>
        </authorList>
    </citation>
    <scope>NUCLEOTIDE SEQUENCE [LARGE SCALE GENOMIC DNA]</scope>
    <source>
        <strain evidence="4">JCM 11136</strain>
    </source>
</reference>
<dbReference type="Pfam" id="PF03372">
    <property type="entry name" value="Exo_endo_phos"/>
    <property type="match status" value="1"/>
</dbReference>
<keyword evidence="1" id="KW-0472">Membrane</keyword>
<dbReference type="EMBL" id="BAAAHQ010000039">
    <property type="protein sequence ID" value="GAA0946103.1"/>
    <property type="molecule type" value="Genomic_DNA"/>
</dbReference>
<proteinExistence type="predicted"/>
<dbReference type="Gene3D" id="3.60.10.10">
    <property type="entry name" value="Endonuclease/exonuclease/phosphatase"/>
    <property type="match status" value="1"/>
</dbReference>
<keyword evidence="3" id="KW-0378">Hydrolase</keyword>
<evidence type="ECO:0000256" key="1">
    <source>
        <dbReference type="SAM" id="Phobius"/>
    </source>
</evidence>
<name>A0ABP4B514_9ACTN</name>
<evidence type="ECO:0000313" key="4">
    <source>
        <dbReference type="Proteomes" id="UP001501578"/>
    </source>
</evidence>
<feature type="transmembrane region" description="Helical" evidence="1">
    <location>
        <begin position="34"/>
        <end position="54"/>
    </location>
</feature>
<gene>
    <name evidence="3" type="ORF">GCM10009560_61590</name>
</gene>
<keyword evidence="1" id="KW-0812">Transmembrane</keyword>
<dbReference type="GO" id="GO:0004519">
    <property type="term" value="F:endonuclease activity"/>
    <property type="evidence" value="ECO:0007669"/>
    <property type="project" value="UniProtKB-KW"/>
</dbReference>
<keyword evidence="3" id="KW-0540">Nuclease</keyword>
<dbReference type="InterPro" id="IPR005135">
    <property type="entry name" value="Endo/exonuclease/phosphatase"/>
</dbReference>
<feature type="domain" description="Endonuclease/exonuclease/phosphatase" evidence="2">
    <location>
        <begin position="96"/>
        <end position="299"/>
    </location>
</feature>
<keyword evidence="1" id="KW-1133">Transmembrane helix</keyword>
<keyword evidence="3" id="KW-0255">Endonuclease</keyword>
<dbReference type="Proteomes" id="UP001501578">
    <property type="component" value="Unassembled WGS sequence"/>
</dbReference>
<evidence type="ECO:0000259" key="2">
    <source>
        <dbReference type="Pfam" id="PF03372"/>
    </source>
</evidence>
<protein>
    <submittedName>
        <fullName evidence="3">Endonuclease/exonuclease/phosphatase family protein</fullName>
    </submittedName>
</protein>
<feature type="transmembrane region" description="Helical" evidence="1">
    <location>
        <begin position="61"/>
        <end position="79"/>
    </location>
</feature>
<organism evidence="3 4">
    <name type="scientific">Nonomuraea longicatena</name>
    <dbReference type="NCBI Taxonomy" id="83682"/>
    <lineage>
        <taxon>Bacteria</taxon>
        <taxon>Bacillati</taxon>
        <taxon>Actinomycetota</taxon>
        <taxon>Actinomycetes</taxon>
        <taxon>Streptosporangiales</taxon>
        <taxon>Streptosporangiaceae</taxon>
        <taxon>Nonomuraea</taxon>
    </lineage>
</organism>
<accession>A0ABP4B514</accession>
<evidence type="ECO:0000313" key="3">
    <source>
        <dbReference type="EMBL" id="GAA0946103.1"/>
    </source>
</evidence>